<organism evidence="1 2">
    <name type="scientific">Micromonospora humidisoli</name>
    <dbReference type="NCBI Taxonomy" id="2807622"/>
    <lineage>
        <taxon>Bacteria</taxon>
        <taxon>Bacillati</taxon>
        <taxon>Actinomycetota</taxon>
        <taxon>Actinomycetes</taxon>
        <taxon>Micromonosporales</taxon>
        <taxon>Micromonosporaceae</taxon>
        <taxon>Micromonospora</taxon>
    </lineage>
</organism>
<accession>A0ABS2J7J2</accession>
<protein>
    <submittedName>
        <fullName evidence="1">Uncharacterized protein</fullName>
    </submittedName>
</protein>
<dbReference type="RefSeq" id="WP_168222566.1">
    <property type="nucleotide sequence ID" value="NZ_JAFEUO010000002.1"/>
</dbReference>
<comment type="caution">
    <text evidence="1">The sequence shown here is derived from an EMBL/GenBank/DDBJ whole genome shotgun (WGS) entry which is preliminary data.</text>
</comment>
<dbReference type="Proteomes" id="UP000809587">
    <property type="component" value="Unassembled WGS sequence"/>
</dbReference>
<dbReference type="EMBL" id="JAFEUO010000002">
    <property type="protein sequence ID" value="MBM7082468.1"/>
    <property type="molecule type" value="Genomic_DNA"/>
</dbReference>
<sequence length="53" mass="5839">MTSALVDRFLSERGFPNRIFSDEIAAVPRMALSVAPGAGRRVRRVEDTTEAMS</sequence>
<evidence type="ECO:0000313" key="2">
    <source>
        <dbReference type="Proteomes" id="UP000809587"/>
    </source>
</evidence>
<gene>
    <name evidence="1" type="ORF">JQN84_07970</name>
</gene>
<evidence type="ECO:0000313" key="1">
    <source>
        <dbReference type="EMBL" id="MBM7082468.1"/>
    </source>
</evidence>
<reference evidence="1 2" key="1">
    <citation type="submission" date="2021-02" db="EMBL/GenBank/DDBJ databases">
        <authorList>
            <person name="Lee D.-H."/>
        </authorList>
    </citation>
    <scope>NUCLEOTIDE SEQUENCE [LARGE SCALE GENOMIC DNA]</scope>
    <source>
        <strain evidence="1 2">MMS20-R2-29</strain>
    </source>
</reference>
<name>A0ABS2J7J2_9ACTN</name>
<keyword evidence="2" id="KW-1185">Reference proteome</keyword>
<proteinExistence type="predicted"/>